<dbReference type="PANTHER" id="PTHR31793:SF27">
    <property type="entry name" value="NOVEL THIOESTERASE SUPERFAMILY DOMAIN AND SAPOSIN A-TYPE DOMAIN CONTAINING PROTEIN (0610012H03RIK)"/>
    <property type="match status" value="1"/>
</dbReference>
<reference evidence="3 4" key="1">
    <citation type="journal article" date="2008" name="BMC Genomics">
        <title>The missing link: Bordetella petrii is endowed with both the metabolic versatility of environmental bacteria and virulence traits of pathogenic Bordetellae.</title>
        <authorList>
            <person name="Gross R."/>
            <person name="Guzman C.A."/>
            <person name="Sebaihia M."/>
            <person name="Martins Dos Santos V.A."/>
            <person name="Pieper D.H."/>
            <person name="Koebnik R."/>
            <person name="Lechner M."/>
            <person name="Bartels D."/>
            <person name="Buhrmester J."/>
            <person name="Choudhuri J.V."/>
            <person name="Ebensen T."/>
            <person name="Gaigalat L."/>
            <person name="Herrmann S."/>
            <person name="Khachane A.N."/>
            <person name="Larisch C."/>
            <person name="Link S."/>
            <person name="Linke B."/>
            <person name="Meyer F."/>
            <person name="Mormann S."/>
            <person name="Nakunst D."/>
            <person name="Rueckert C."/>
            <person name="Schneiker-Bekel S."/>
            <person name="Schulze K."/>
            <person name="Vorhoelter F.J."/>
            <person name="Yevsa T."/>
            <person name="Engle J.T."/>
            <person name="Goldman W.E."/>
            <person name="Puehler A."/>
            <person name="Goebel U.B."/>
            <person name="Goesmann A."/>
            <person name="Bloecker H."/>
            <person name="Kaiser O."/>
            <person name="Martinez-Arias R."/>
        </authorList>
    </citation>
    <scope>NUCLEOTIDE SEQUENCE [LARGE SCALE GENOMIC DNA]</scope>
    <source>
        <strain evidence="4">ATCC BAA-461 / DSM 12804 / CCUG 43448 / CIP 107267 / Se-1111R</strain>
    </source>
</reference>
<evidence type="ECO:0008006" key="5">
    <source>
        <dbReference type="Google" id="ProtNLM"/>
    </source>
</evidence>
<keyword evidence="2" id="KW-0378">Hydrolase</keyword>
<dbReference type="Gene3D" id="3.10.129.10">
    <property type="entry name" value="Hotdog Thioesterase"/>
    <property type="match status" value="1"/>
</dbReference>
<gene>
    <name evidence="3" type="primary">fcbC</name>
    <name evidence="3" type="ordered locus">Bpet1788</name>
</gene>
<name>A9IIM5_BORPD</name>
<proteinExistence type="inferred from homology"/>
<keyword evidence="4" id="KW-1185">Reference proteome</keyword>
<evidence type="ECO:0000256" key="2">
    <source>
        <dbReference type="ARBA" id="ARBA00022801"/>
    </source>
</evidence>
<dbReference type="KEGG" id="bpt:Bpet1788"/>
<dbReference type="CDD" id="cd00586">
    <property type="entry name" value="4HBT"/>
    <property type="match status" value="1"/>
</dbReference>
<comment type="similarity">
    <text evidence="1">Belongs to the 4-hydroxybenzoyl-CoA thioesterase family.</text>
</comment>
<evidence type="ECO:0000256" key="1">
    <source>
        <dbReference type="ARBA" id="ARBA00005953"/>
    </source>
</evidence>
<accession>A9IIM5</accession>
<dbReference type="eggNOG" id="COG0824">
    <property type="taxonomic scope" value="Bacteria"/>
</dbReference>
<dbReference type="PANTHER" id="PTHR31793">
    <property type="entry name" value="4-HYDROXYBENZOYL-COA THIOESTERASE FAMILY MEMBER"/>
    <property type="match status" value="1"/>
</dbReference>
<dbReference type="InterPro" id="IPR029069">
    <property type="entry name" value="HotDog_dom_sf"/>
</dbReference>
<dbReference type="Proteomes" id="UP000001225">
    <property type="component" value="Chromosome"/>
</dbReference>
<sequence>MDSRSDITPIPSVCLLVMQGSIIGDCIAAGRLLPRRVLHYQELPLARDQKPARILEVGDWHQAGVPMRWGDADAFNHMNNTVYFRMMEEARIQMLRSPDWSPPPGQGFILAHASCDFLRSFTYPADVLVTHRVTRIGRSSLETEVLLDKSGDDSGPYARGRTVLVWMDYAAGSSRPWPPGVLEQLGRQCMPAAQAAKIGPN</sequence>
<dbReference type="STRING" id="94624.Bpet1788"/>
<dbReference type="GO" id="GO:0047617">
    <property type="term" value="F:fatty acyl-CoA hydrolase activity"/>
    <property type="evidence" value="ECO:0007669"/>
    <property type="project" value="TreeGrafter"/>
</dbReference>
<dbReference type="AlphaFoldDB" id="A9IIM5"/>
<protein>
    <recommendedName>
        <fullName evidence="5">Thioesterase</fullName>
    </recommendedName>
</protein>
<dbReference type="InterPro" id="IPR050563">
    <property type="entry name" value="4-hydroxybenzoyl-CoA_TE"/>
</dbReference>
<evidence type="ECO:0000313" key="3">
    <source>
        <dbReference type="EMBL" id="CAP42126.1"/>
    </source>
</evidence>
<dbReference type="Pfam" id="PF13279">
    <property type="entry name" value="4HBT_2"/>
    <property type="match status" value="1"/>
</dbReference>
<dbReference type="EMBL" id="AM902716">
    <property type="protein sequence ID" value="CAP42126.1"/>
    <property type="molecule type" value="Genomic_DNA"/>
</dbReference>
<evidence type="ECO:0000313" key="4">
    <source>
        <dbReference type="Proteomes" id="UP000001225"/>
    </source>
</evidence>
<organism evidence="3 4">
    <name type="scientific">Bordetella petrii (strain ATCC BAA-461 / DSM 12804 / CCUG 43448 / CIP 107267 / Se-1111R)</name>
    <dbReference type="NCBI Taxonomy" id="340100"/>
    <lineage>
        <taxon>Bacteria</taxon>
        <taxon>Pseudomonadati</taxon>
        <taxon>Pseudomonadota</taxon>
        <taxon>Betaproteobacteria</taxon>
        <taxon>Burkholderiales</taxon>
        <taxon>Alcaligenaceae</taxon>
        <taxon>Bordetella</taxon>
    </lineage>
</organism>
<dbReference type="SUPFAM" id="SSF54637">
    <property type="entry name" value="Thioesterase/thiol ester dehydrase-isomerase"/>
    <property type="match status" value="1"/>
</dbReference>